<name>A0ABY1P1D3_9RHOB</name>
<keyword evidence="3" id="KW-1185">Reference proteome</keyword>
<dbReference type="EMBL" id="FXTY01000004">
    <property type="protein sequence ID" value="SMP22830.1"/>
    <property type="molecule type" value="Genomic_DNA"/>
</dbReference>
<comment type="caution">
    <text evidence="2">The sequence shown here is derived from an EMBL/GenBank/DDBJ whole genome shotgun (WGS) entry which is preliminary data.</text>
</comment>
<reference evidence="2 3" key="1">
    <citation type="submission" date="2017-05" db="EMBL/GenBank/DDBJ databases">
        <authorList>
            <person name="Varghese N."/>
            <person name="Submissions S."/>
        </authorList>
    </citation>
    <scope>NUCLEOTIDE SEQUENCE [LARGE SCALE GENOMIC DNA]</scope>
    <source>
        <strain evidence="2 3">DSM 29734</strain>
    </source>
</reference>
<gene>
    <name evidence="2" type="ORF">SAMN06265373_104275</name>
</gene>
<proteinExistence type="predicted"/>
<protein>
    <recommendedName>
        <fullName evidence="4">Apolipoprotein acyltransferase</fullName>
    </recommendedName>
</protein>
<evidence type="ECO:0008006" key="4">
    <source>
        <dbReference type="Google" id="ProtNLM"/>
    </source>
</evidence>
<dbReference type="Proteomes" id="UP001157961">
    <property type="component" value="Unassembled WGS sequence"/>
</dbReference>
<dbReference type="RefSeq" id="WP_283426226.1">
    <property type="nucleotide sequence ID" value="NZ_FXTY01000004.1"/>
</dbReference>
<evidence type="ECO:0000256" key="1">
    <source>
        <dbReference type="SAM" id="Phobius"/>
    </source>
</evidence>
<sequence>MFVLLGALLGAITGGALAKKRGGKRADILQYGAVYAMIFAILGLFVTLIIHRMAL</sequence>
<evidence type="ECO:0000313" key="2">
    <source>
        <dbReference type="EMBL" id="SMP22830.1"/>
    </source>
</evidence>
<keyword evidence="1" id="KW-1133">Transmembrane helix</keyword>
<keyword evidence="1" id="KW-0472">Membrane</keyword>
<feature type="transmembrane region" description="Helical" evidence="1">
    <location>
        <begin position="28"/>
        <end position="50"/>
    </location>
</feature>
<keyword evidence="1" id="KW-0812">Transmembrane</keyword>
<accession>A0ABY1P1D3</accession>
<evidence type="ECO:0000313" key="3">
    <source>
        <dbReference type="Proteomes" id="UP001157961"/>
    </source>
</evidence>
<organism evidence="2 3">
    <name type="scientific">Shimia sagamensis</name>
    <dbReference type="NCBI Taxonomy" id="1566352"/>
    <lineage>
        <taxon>Bacteria</taxon>
        <taxon>Pseudomonadati</taxon>
        <taxon>Pseudomonadota</taxon>
        <taxon>Alphaproteobacteria</taxon>
        <taxon>Rhodobacterales</taxon>
        <taxon>Roseobacteraceae</taxon>
    </lineage>
</organism>